<organism evidence="1 2">
    <name type="scientific">Candidatus Kaiserbacteria bacterium RIFCSPHIGHO2_02_FULL_49_11</name>
    <dbReference type="NCBI Taxonomy" id="1798489"/>
    <lineage>
        <taxon>Bacteria</taxon>
        <taxon>Candidatus Kaiseribacteriota</taxon>
    </lineage>
</organism>
<comment type="caution">
    <text evidence="1">The sequence shown here is derived from an EMBL/GenBank/DDBJ whole genome shotgun (WGS) entry which is preliminary data.</text>
</comment>
<name>A0A1F6D140_9BACT</name>
<evidence type="ECO:0000313" key="2">
    <source>
        <dbReference type="Proteomes" id="UP000177659"/>
    </source>
</evidence>
<accession>A0A1F6D140</accession>
<dbReference type="EMBL" id="MFLC01000014">
    <property type="protein sequence ID" value="OGG55146.1"/>
    <property type="molecule type" value="Genomic_DNA"/>
</dbReference>
<protein>
    <submittedName>
        <fullName evidence="1">Uncharacterized protein</fullName>
    </submittedName>
</protein>
<proteinExistence type="predicted"/>
<reference evidence="1 2" key="1">
    <citation type="journal article" date="2016" name="Nat. Commun.">
        <title>Thousands of microbial genomes shed light on interconnected biogeochemical processes in an aquifer system.</title>
        <authorList>
            <person name="Anantharaman K."/>
            <person name="Brown C.T."/>
            <person name="Hug L.A."/>
            <person name="Sharon I."/>
            <person name="Castelle C.J."/>
            <person name="Probst A.J."/>
            <person name="Thomas B.C."/>
            <person name="Singh A."/>
            <person name="Wilkins M.J."/>
            <person name="Karaoz U."/>
            <person name="Brodie E.L."/>
            <person name="Williams K.H."/>
            <person name="Hubbard S.S."/>
            <person name="Banfield J.F."/>
        </authorList>
    </citation>
    <scope>NUCLEOTIDE SEQUENCE [LARGE SCALE GENOMIC DNA]</scope>
</reference>
<dbReference type="AlphaFoldDB" id="A0A1F6D140"/>
<evidence type="ECO:0000313" key="1">
    <source>
        <dbReference type="EMBL" id="OGG55146.1"/>
    </source>
</evidence>
<sequence length="128" mass="14093">MMVTLGASLEFGVSLRLLSNLLYQKFVNYGNQPPAATKRRSASQKNFLCDFDFARAEFFLPRPRRPALRRRLRQGEGFGGQVKGKQNFSVVSCSFTAGGGFSSFPLGLFYSPNHGFSKITSLSPGVTT</sequence>
<gene>
    <name evidence="1" type="ORF">A3D62_02810</name>
</gene>
<dbReference type="Proteomes" id="UP000177659">
    <property type="component" value="Unassembled WGS sequence"/>
</dbReference>